<evidence type="ECO:0000259" key="3">
    <source>
        <dbReference type="SMART" id="SM01175"/>
    </source>
</evidence>
<sequence>MSICTGSLMSYSRTQTFKQLSAQKLTKQSNKVTVSESVYSWNATVFAPARISCLAQTPQISDLSDEYSRPAVIGHAGNFRSFLDSTAAIEEILASVLNASAIKSSLLPEKTVLQTTEDPDSNMEHWEESTYGDSNDDSDHDYTHHNIASTQMDVRFMRHKASWDNTQCSSSKSSLDSSSCPLYPGRSPITSALNSSSHLVMSPLKCDYFTQVTLTGGTITSLTNSAIMCSEKELKNSSSSQDQPLAFKGISPDSTANELSAVFRNSETSEPMPLSDEGSNALHPCSQSAPSDQQGATSALSIGAISLNRSLQDIFMLPVDVEKENAHFFVADMIIASLEKMKCSILSQHAEPWNTEETSGSLGSYQPDSEISSYTRVKTQSASSASSDSGYEGCAVLQVSSSVNPSSHHEAGRFHCDSDSDDEFVIIELEDLENIAASLDKRLSFDPGCYSAEVTAQKLYQEFRKQFLSVTNNVQLSRCLNTTKEKCANKENIPKELESSGNLAEEIKVKARLRGTTDWAPPRFQIIFSIHPSLKRDAVVAAQNFTCAGCGTPIELKYIRRLRYCDYLGKYFCDCCHSYAQTSIPARILMKWDFKKYYVCNFSKHLLLSIWQNPIFNVSCINKTLYTKAKELNRVREIQEQLLHIKKLLKTCRFAESVLKEFEQVSSHLTTELHLFSMDDLVKTKRGLLVPLLRDILKSSISHVENCELCQAKGFICEFCQSSDVLFPFQMATCSRCTVCKACFHNQCFKSGECPKCLRIAARRMFLESPSVAM</sequence>
<dbReference type="GO" id="GO:0061909">
    <property type="term" value="P:autophagosome-lysosome fusion"/>
    <property type="evidence" value="ECO:0007669"/>
    <property type="project" value="TreeGrafter"/>
</dbReference>
<feature type="domain" description="Rubicon Homology" evidence="3">
    <location>
        <begin position="563"/>
        <end position="764"/>
    </location>
</feature>
<accession>A0A452IV24</accession>
<dbReference type="PANTHER" id="PTHR45971:SF2">
    <property type="entry name" value="PROTEIN ASSOCIATED WITH UVRAG AS AUTOPHAGY ENHANCER"/>
    <property type="match status" value="1"/>
</dbReference>
<dbReference type="InterPro" id="IPR025258">
    <property type="entry name" value="RH_dom"/>
</dbReference>
<dbReference type="Pfam" id="PF13901">
    <property type="entry name" value="RH_dom"/>
    <property type="match status" value="1"/>
</dbReference>
<dbReference type="GO" id="GO:0000421">
    <property type="term" value="C:autophagosome membrane"/>
    <property type="evidence" value="ECO:0007669"/>
    <property type="project" value="TreeGrafter"/>
</dbReference>
<name>A0A452IV24_9SAUR</name>
<keyword evidence="1" id="KW-0072">Autophagy</keyword>
<dbReference type="GO" id="GO:0061910">
    <property type="term" value="P:autophagosome-endosome fusion"/>
    <property type="evidence" value="ECO:0007669"/>
    <property type="project" value="TreeGrafter"/>
</dbReference>
<evidence type="ECO:0000313" key="4">
    <source>
        <dbReference type="Ensembl" id="ENSGAGP00000031726.1"/>
    </source>
</evidence>
<dbReference type="GO" id="GO:1901981">
    <property type="term" value="F:phosphatidylinositol phosphate binding"/>
    <property type="evidence" value="ECO:0007669"/>
    <property type="project" value="TreeGrafter"/>
</dbReference>
<feature type="region of interest" description="Disordered" evidence="2">
    <location>
        <begin position="266"/>
        <end position="294"/>
    </location>
</feature>
<feature type="region of interest" description="Disordered" evidence="2">
    <location>
        <begin position="115"/>
        <end position="143"/>
    </location>
</feature>
<dbReference type="AlphaFoldDB" id="A0A452IV24"/>
<dbReference type="PANTHER" id="PTHR45971">
    <property type="entry name" value="PHOX (PX) DOMAIN-CONTAINING PROTEIN"/>
    <property type="match status" value="1"/>
</dbReference>
<organism evidence="4 5">
    <name type="scientific">Gopherus agassizii</name>
    <name type="common">Agassiz's desert tortoise</name>
    <dbReference type="NCBI Taxonomy" id="38772"/>
    <lineage>
        <taxon>Eukaryota</taxon>
        <taxon>Metazoa</taxon>
        <taxon>Chordata</taxon>
        <taxon>Craniata</taxon>
        <taxon>Vertebrata</taxon>
        <taxon>Euteleostomi</taxon>
        <taxon>Archelosauria</taxon>
        <taxon>Testudinata</taxon>
        <taxon>Testudines</taxon>
        <taxon>Cryptodira</taxon>
        <taxon>Durocryptodira</taxon>
        <taxon>Testudinoidea</taxon>
        <taxon>Testudinidae</taxon>
        <taxon>Gopherus</taxon>
    </lineage>
</organism>
<keyword evidence="5" id="KW-1185">Reference proteome</keyword>
<reference evidence="5" key="1">
    <citation type="journal article" date="2017" name="PLoS ONE">
        <title>The Agassiz's desert tortoise genome provides a resource for the conservation of a threatened species.</title>
        <authorList>
            <person name="Tollis M."/>
            <person name="DeNardo D.F."/>
            <person name="Cornelius J.A."/>
            <person name="Dolby G.A."/>
            <person name="Edwards T."/>
            <person name="Henen B.T."/>
            <person name="Karl A.E."/>
            <person name="Murphy R.W."/>
            <person name="Kusumi K."/>
        </authorList>
    </citation>
    <scope>NUCLEOTIDE SEQUENCE [LARGE SCALE GENOMIC DNA]</scope>
</reference>
<dbReference type="InterPro" id="IPR052428">
    <property type="entry name" value="Autophagy_HostDef_Reg"/>
</dbReference>
<reference evidence="4" key="3">
    <citation type="submission" date="2025-09" db="UniProtKB">
        <authorList>
            <consortium name="Ensembl"/>
        </authorList>
    </citation>
    <scope>IDENTIFICATION</scope>
</reference>
<dbReference type="SMART" id="SM01175">
    <property type="entry name" value="DUF4206"/>
    <property type="match status" value="1"/>
</dbReference>
<protein>
    <recommendedName>
        <fullName evidence="3">Rubicon Homology domain-containing protein</fullName>
    </recommendedName>
</protein>
<evidence type="ECO:0000256" key="1">
    <source>
        <dbReference type="ARBA" id="ARBA00023006"/>
    </source>
</evidence>
<evidence type="ECO:0000313" key="5">
    <source>
        <dbReference type="Proteomes" id="UP000291020"/>
    </source>
</evidence>
<dbReference type="Proteomes" id="UP000291020">
    <property type="component" value="Unassembled WGS sequence"/>
</dbReference>
<feature type="compositionally biased region" description="Polar residues" evidence="2">
    <location>
        <begin position="285"/>
        <end position="294"/>
    </location>
</feature>
<dbReference type="InterPro" id="IPR048569">
    <property type="entry name" value="RUBC_PIKBD"/>
</dbReference>
<evidence type="ECO:0000256" key="2">
    <source>
        <dbReference type="SAM" id="MobiDB-lite"/>
    </source>
</evidence>
<proteinExistence type="predicted"/>
<dbReference type="Pfam" id="PF21054">
    <property type="entry name" value="RUBC_PIKBD"/>
    <property type="match status" value="1"/>
</dbReference>
<dbReference type="GO" id="GO:0097352">
    <property type="term" value="P:autophagosome maturation"/>
    <property type="evidence" value="ECO:0007669"/>
    <property type="project" value="TreeGrafter"/>
</dbReference>
<reference evidence="4" key="2">
    <citation type="submission" date="2025-08" db="UniProtKB">
        <authorList>
            <consortium name="Ensembl"/>
        </authorList>
    </citation>
    <scope>IDENTIFICATION</scope>
</reference>
<dbReference type="STRING" id="38772.ENSGAGP00000031726"/>
<dbReference type="Ensembl" id="ENSGAGT00000035979.1">
    <property type="protein sequence ID" value="ENSGAGP00000031726.1"/>
    <property type="gene ID" value="ENSGAGG00000022787.1"/>
</dbReference>